<dbReference type="CDD" id="cd18808">
    <property type="entry name" value="SF1_C_Upf1"/>
    <property type="match status" value="1"/>
</dbReference>
<dbReference type="GO" id="GO:0043139">
    <property type="term" value="F:5'-3' DNA helicase activity"/>
    <property type="evidence" value="ECO:0007669"/>
    <property type="project" value="TreeGrafter"/>
</dbReference>
<gene>
    <name evidence="6" type="ORF">GX662_10590</name>
</gene>
<comment type="caution">
    <text evidence="6">The sequence shown here is derived from an EMBL/GenBank/DDBJ whole genome shotgun (WGS) entry which is preliminary data.</text>
</comment>
<dbReference type="InterPro" id="IPR027417">
    <property type="entry name" value="P-loop_NTPase"/>
</dbReference>
<accession>A0A847D720</accession>
<keyword evidence="2" id="KW-0378">Hydrolase</keyword>
<keyword evidence="4" id="KW-0067">ATP-binding</keyword>
<organism evidence="6 7">
    <name type="scientific">Trichococcus flocculiformis</name>
    <dbReference type="NCBI Taxonomy" id="82803"/>
    <lineage>
        <taxon>Bacteria</taxon>
        <taxon>Bacillati</taxon>
        <taxon>Bacillota</taxon>
        <taxon>Bacilli</taxon>
        <taxon>Lactobacillales</taxon>
        <taxon>Carnobacteriaceae</taxon>
        <taxon>Trichococcus</taxon>
    </lineage>
</organism>
<keyword evidence="1" id="KW-0547">Nucleotide-binding</keyword>
<evidence type="ECO:0000256" key="2">
    <source>
        <dbReference type="ARBA" id="ARBA00022801"/>
    </source>
</evidence>
<dbReference type="InterPro" id="IPR041679">
    <property type="entry name" value="DNA2/NAM7-like_C"/>
</dbReference>
<evidence type="ECO:0000313" key="7">
    <source>
        <dbReference type="Proteomes" id="UP000589373"/>
    </source>
</evidence>
<evidence type="ECO:0000256" key="3">
    <source>
        <dbReference type="ARBA" id="ARBA00022806"/>
    </source>
</evidence>
<dbReference type="Proteomes" id="UP000589373">
    <property type="component" value="Unassembled WGS sequence"/>
</dbReference>
<reference evidence="6 7" key="1">
    <citation type="journal article" date="2020" name="Biotechnol. Biofuels">
        <title>New insights from the biogas microbiome by comprehensive genome-resolved metagenomics of nearly 1600 species originating from multiple anaerobic digesters.</title>
        <authorList>
            <person name="Campanaro S."/>
            <person name="Treu L."/>
            <person name="Rodriguez-R L.M."/>
            <person name="Kovalovszki A."/>
            <person name="Ziels R.M."/>
            <person name="Maus I."/>
            <person name="Zhu X."/>
            <person name="Kougias P.G."/>
            <person name="Basile A."/>
            <person name="Luo G."/>
            <person name="Schluter A."/>
            <person name="Konstantinidis K.T."/>
            <person name="Angelidaki I."/>
        </authorList>
    </citation>
    <scope>NUCLEOTIDE SEQUENCE [LARGE SCALE GENOMIC DNA]</scope>
    <source>
        <strain evidence="6">AS07pgkLD_105</strain>
    </source>
</reference>
<evidence type="ECO:0000256" key="1">
    <source>
        <dbReference type="ARBA" id="ARBA00022741"/>
    </source>
</evidence>
<protein>
    <submittedName>
        <fullName evidence="6">DNA helicase</fullName>
    </submittedName>
</protein>
<dbReference type="InterPro" id="IPR047187">
    <property type="entry name" value="SF1_C_Upf1"/>
</dbReference>
<dbReference type="Gene3D" id="3.40.50.300">
    <property type="entry name" value="P-loop containing nucleotide triphosphate hydrolases"/>
    <property type="match status" value="1"/>
</dbReference>
<dbReference type="GO" id="GO:0016787">
    <property type="term" value="F:hydrolase activity"/>
    <property type="evidence" value="ECO:0007669"/>
    <property type="project" value="UniProtKB-KW"/>
</dbReference>
<proteinExistence type="predicted"/>
<evidence type="ECO:0000256" key="4">
    <source>
        <dbReference type="ARBA" id="ARBA00022840"/>
    </source>
</evidence>
<feature type="non-terminal residue" evidence="6">
    <location>
        <position position="1"/>
    </location>
</feature>
<dbReference type="RefSeq" id="WP_276647559.1">
    <property type="nucleotide sequence ID" value="NZ_JAAZCD010000238.1"/>
</dbReference>
<dbReference type="PANTHER" id="PTHR43788">
    <property type="entry name" value="DNA2/NAM7 HELICASE FAMILY MEMBER"/>
    <property type="match status" value="1"/>
</dbReference>
<dbReference type="InterPro" id="IPR050534">
    <property type="entry name" value="Coronavir_polyprotein_1ab"/>
</dbReference>
<dbReference type="SUPFAM" id="SSF52540">
    <property type="entry name" value="P-loop containing nucleoside triphosphate hydrolases"/>
    <property type="match status" value="1"/>
</dbReference>
<dbReference type="EMBL" id="JAAZCD010000238">
    <property type="protein sequence ID" value="NLD32683.1"/>
    <property type="molecule type" value="Genomic_DNA"/>
</dbReference>
<dbReference type="AlphaFoldDB" id="A0A847D720"/>
<dbReference type="PANTHER" id="PTHR43788:SF8">
    <property type="entry name" value="DNA-BINDING PROTEIN SMUBP-2"/>
    <property type="match status" value="1"/>
</dbReference>
<keyword evidence="3 6" id="KW-0347">Helicase</keyword>
<feature type="domain" description="DNA2/NAM7 helicase-like C-terminal" evidence="5">
    <location>
        <begin position="62"/>
        <end position="251"/>
    </location>
</feature>
<sequence length="335" mass="38296">ASMIPLANIVYPLYKKTPSKFIIAGDPFQIEPITTVDIWKNENIYTMVELNSFTEPTTVPHDYHVELLTTQYRSIPEIGEVFSKFAYGGVLKHHRTPESQRPLPIGDLFDLKSLNIIKFPVSKYESIYRPKRLQSKTPYQVYSALFAFEFVKYLASLIELVEADEGFRIGLIAPYRAQADLIDKLMSSANLPKNVDVQVGTIHGFQGDECDIIIALFNPPPKITTHKDKFLNKLNIVNVSISRARDYLIVLMPDDDTENVENLTLVKKVERLCKEQTAWGEQLSPLIEETMFGSSTYLEDNSFSTTHQLVNVYVKPEKRYEVRSEDNAVDVQIHE</sequence>
<evidence type="ECO:0000313" key="6">
    <source>
        <dbReference type="EMBL" id="NLD32683.1"/>
    </source>
</evidence>
<dbReference type="Pfam" id="PF13087">
    <property type="entry name" value="AAA_12"/>
    <property type="match status" value="1"/>
</dbReference>
<name>A0A847D720_9LACT</name>
<dbReference type="GO" id="GO:0005524">
    <property type="term" value="F:ATP binding"/>
    <property type="evidence" value="ECO:0007669"/>
    <property type="project" value="UniProtKB-KW"/>
</dbReference>
<evidence type="ECO:0000259" key="5">
    <source>
        <dbReference type="Pfam" id="PF13087"/>
    </source>
</evidence>